<name>A0A1H8F5X6_9HYPH</name>
<feature type="active site" description="Proton donor/acceptor" evidence="7">
    <location>
        <position position="146"/>
    </location>
</feature>
<dbReference type="PANTHER" id="PTHR38589:SF1">
    <property type="entry name" value="BLR0621 PROTEIN"/>
    <property type="match status" value="1"/>
</dbReference>
<dbReference type="PROSITE" id="PS52029">
    <property type="entry name" value="LD_TPASE"/>
    <property type="match status" value="1"/>
</dbReference>
<dbReference type="SUPFAM" id="SSF141523">
    <property type="entry name" value="L,D-transpeptidase catalytic domain-like"/>
    <property type="match status" value="1"/>
</dbReference>
<keyword evidence="3" id="KW-0808">Transferase</keyword>
<keyword evidence="12" id="KW-1185">Reference proteome</keyword>
<dbReference type="GO" id="GO:0004180">
    <property type="term" value="F:carboxypeptidase activity"/>
    <property type="evidence" value="ECO:0007669"/>
    <property type="project" value="UniProtKB-ARBA"/>
</dbReference>
<sequence length="182" mass="20599">MEKTRRPRPIKSTTLLVRPAPGKKSRALIQFGTITVPAAIGRSGRTVGKREGDGATPIASMTLLSGFRRGDRPIRLETPLAVRRIRGDMLWCDQPENANYNRLVRAPFRPSHEEMKRKDGLYDVCLVMDWNITSRTRNRGSAIFLHLIKPGYEPTAGCVAVHPRDMRRLLPFMRKGTVIRVL</sequence>
<dbReference type="InterPro" id="IPR005490">
    <property type="entry name" value="LD_TPept_cat_dom"/>
</dbReference>
<evidence type="ECO:0000256" key="1">
    <source>
        <dbReference type="ARBA" id="ARBA00004752"/>
    </source>
</evidence>
<evidence type="ECO:0000256" key="4">
    <source>
        <dbReference type="ARBA" id="ARBA00022960"/>
    </source>
</evidence>
<evidence type="ECO:0000256" key="2">
    <source>
        <dbReference type="ARBA" id="ARBA00005992"/>
    </source>
</evidence>
<evidence type="ECO:0000256" key="6">
    <source>
        <dbReference type="ARBA" id="ARBA00023316"/>
    </source>
</evidence>
<reference evidence="11" key="2">
    <citation type="submission" date="2016-10" db="EMBL/GenBank/DDBJ databases">
        <authorList>
            <person name="Wibberg D."/>
        </authorList>
    </citation>
    <scope>NUCLEOTIDE SEQUENCE [LARGE SCALE GENOMIC DNA]</scope>
</reference>
<feature type="domain" description="L,D-TPase catalytic" evidence="8">
    <location>
        <begin position="15"/>
        <end position="182"/>
    </location>
</feature>
<dbReference type="GO" id="GO:0016740">
    <property type="term" value="F:transferase activity"/>
    <property type="evidence" value="ECO:0007669"/>
    <property type="project" value="UniProtKB-KW"/>
</dbReference>
<dbReference type="Proteomes" id="UP000183063">
    <property type="component" value="Unassembled WGS sequence"/>
</dbReference>
<dbReference type="UniPathway" id="UPA00219"/>
<evidence type="ECO:0000313" key="10">
    <source>
        <dbReference type="EMBL" id="SEN27105.1"/>
    </source>
</evidence>
<accession>A0A1H8F5X6</accession>
<evidence type="ECO:0000259" key="8">
    <source>
        <dbReference type="PROSITE" id="PS52029"/>
    </source>
</evidence>
<comment type="pathway">
    <text evidence="1 7">Cell wall biogenesis; peptidoglycan biosynthesis.</text>
</comment>
<dbReference type="EMBL" id="FNXB01000001">
    <property type="protein sequence ID" value="SEH40400.1"/>
    <property type="molecule type" value="Genomic_DNA"/>
</dbReference>
<organism evidence="9 11">
    <name type="scientific">Rhizobium tibeticum</name>
    <dbReference type="NCBI Taxonomy" id="501024"/>
    <lineage>
        <taxon>Bacteria</taxon>
        <taxon>Pseudomonadati</taxon>
        <taxon>Pseudomonadota</taxon>
        <taxon>Alphaproteobacteria</taxon>
        <taxon>Hyphomicrobiales</taxon>
        <taxon>Rhizobiaceae</taxon>
        <taxon>Rhizobium/Agrobacterium group</taxon>
        <taxon>Rhizobium</taxon>
    </lineage>
</organism>
<comment type="similarity">
    <text evidence="2">Belongs to the YkuD family.</text>
</comment>
<dbReference type="PANTHER" id="PTHR38589">
    <property type="entry name" value="BLR0621 PROTEIN"/>
    <property type="match status" value="1"/>
</dbReference>
<dbReference type="GO" id="GO:0008360">
    <property type="term" value="P:regulation of cell shape"/>
    <property type="evidence" value="ECO:0007669"/>
    <property type="project" value="UniProtKB-UniRule"/>
</dbReference>
<dbReference type="Proteomes" id="UP000198939">
    <property type="component" value="Unassembled WGS sequence"/>
</dbReference>
<gene>
    <name evidence="9" type="ORF">RTCCBAU85039_0185</name>
    <name evidence="10" type="ORF">SAMN05216228_1003189</name>
</gene>
<dbReference type="AlphaFoldDB" id="A0A1H8F5X6"/>
<dbReference type="GO" id="GO:0071555">
    <property type="term" value="P:cell wall organization"/>
    <property type="evidence" value="ECO:0007669"/>
    <property type="project" value="UniProtKB-UniRule"/>
</dbReference>
<dbReference type="InterPro" id="IPR038063">
    <property type="entry name" value="Transpep_catalytic_dom"/>
</dbReference>
<protein>
    <submittedName>
        <fullName evidence="10">L,D-peptidoglycan transpeptidase YkuD, ErfK/YbiS/YcfS/YnhG family</fullName>
    </submittedName>
    <submittedName>
        <fullName evidence="9">L,D-transpeptidase catalytic domain</fullName>
    </submittedName>
</protein>
<dbReference type="GO" id="GO:0009252">
    <property type="term" value="P:peptidoglycan biosynthetic process"/>
    <property type="evidence" value="ECO:0007669"/>
    <property type="project" value="UniProtKB-UniPathway"/>
</dbReference>
<dbReference type="EMBL" id="FOCV01000003">
    <property type="protein sequence ID" value="SEN27105.1"/>
    <property type="molecule type" value="Genomic_DNA"/>
</dbReference>
<keyword evidence="4 7" id="KW-0133">Cell shape</keyword>
<evidence type="ECO:0000256" key="5">
    <source>
        <dbReference type="ARBA" id="ARBA00022984"/>
    </source>
</evidence>
<evidence type="ECO:0000313" key="11">
    <source>
        <dbReference type="Proteomes" id="UP000183063"/>
    </source>
</evidence>
<dbReference type="Pfam" id="PF03734">
    <property type="entry name" value="YkuD"/>
    <property type="match status" value="1"/>
</dbReference>
<evidence type="ECO:0000313" key="9">
    <source>
        <dbReference type="EMBL" id="SEH40400.1"/>
    </source>
</evidence>
<proteinExistence type="inferred from homology"/>
<reference evidence="9" key="3">
    <citation type="submission" date="2016-10" db="EMBL/GenBank/DDBJ databases">
        <authorList>
            <person name="de Groot N.N."/>
        </authorList>
    </citation>
    <scope>NUCLEOTIDE SEQUENCE [LARGE SCALE GENOMIC DNA]</scope>
    <source>
        <strain evidence="9">CCBAU85039</strain>
    </source>
</reference>
<keyword evidence="5 7" id="KW-0573">Peptidoglycan synthesis</keyword>
<evidence type="ECO:0000256" key="7">
    <source>
        <dbReference type="PROSITE-ProRule" id="PRU01373"/>
    </source>
</evidence>
<dbReference type="CDD" id="cd16913">
    <property type="entry name" value="YkuD_like"/>
    <property type="match status" value="1"/>
</dbReference>
<feature type="active site" description="Nucleophile" evidence="7">
    <location>
        <position position="158"/>
    </location>
</feature>
<evidence type="ECO:0000256" key="3">
    <source>
        <dbReference type="ARBA" id="ARBA00022679"/>
    </source>
</evidence>
<dbReference type="RefSeq" id="WP_072369519.1">
    <property type="nucleotide sequence ID" value="NZ_FNXB01000001.1"/>
</dbReference>
<evidence type="ECO:0000313" key="12">
    <source>
        <dbReference type="Proteomes" id="UP000198939"/>
    </source>
</evidence>
<dbReference type="STRING" id="501024.RTCCBAU85039_0185"/>
<reference evidence="10 12" key="1">
    <citation type="submission" date="2016-10" db="EMBL/GenBank/DDBJ databases">
        <authorList>
            <person name="Varghese N."/>
            <person name="Submissions S."/>
        </authorList>
    </citation>
    <scope>NUCLEOTIDE SEQUENCE [LARGE SCALE GENOMIC DNA]</scope>
    <source>
        <strain evidence="10 12">CGMCC 1.7071</strain>
    </source>
</reference>
<keyword evidence="6 7" id="KW-0961">Cell wall biogenesis/degradation</keyword>